<dbReference type="PANTHER" id="PTHR36681">
    <property type="entry name" value="NUCLEAR GTPASE, GERMINAL CENTER-ASSOCIATED, TANDEM DUPLICATE 3"/>
    <property type="match status" value="1"/>
</dbReference>
<comment type="caution">
    <text evidence="2">The sequence shown here is derived from an EMBL/GenBank/DDBJ whole genome shotgun (WGS) entry which is preliminary data.</text>
</comment>
<dbReference type="Proteomes" id="UP000675880">
    <property type="component" value="Unassembled WGS sequence"/>
</dbReference>
<proteinExistence type="predicted"/>
<dbReference type="PANTHER" id="PTHR36681:SF3">
    <property type="entry name" value="NUCLEAR GTPASE, GERMINAL CENTER-ASSOCIATED, TANDEM DUPLICATE 3"/>
    <property type="match status" value="1"/>
</dbReference>
<organism evidence="2 3">
    <name type="scientific">Nitrospira defluvii</name>
    <dbReference type="NCBI Taxonomy" id="330214"/>
    <lineage>
        <taxon>Bacteria</taxon>
        <taxon>Pseudomonadati</taxon>
        <taxon>Nitrospirota</taxon>
        <taxon>Nitrospiria</taxon>
        <taxon>Nitrospirales</taxon>
        <taxon>Nitrospiraceae</taxon>
        <taxon>Nitrospira</taxon>
    </lineage>
</organism>
<sequence length="796" mass="89327">MSDEHSHSHSVVGWFKKFVRPIFEKSEPAPVLEELDKQASRIEELERSKGSLFPICLLGQAGVGKSTLINTLIADTGIVVPSGGGTGPLTANALRVIHGERASFVVRYHSGKQVGQTRFILEAEIQRQSKHEVSLAQPEASEELETIAIELDAEEQKKTRTQEAIGRACLLVAGSQTAQRELTYLVDALRWVLGQAPKFQTQILPEDLDRLRHAQEALTHGTNDTPRHFDSLDNPDFGHRLRDHACGFLAPLILEMSIHWPSPLLRDSLELIDLPGIGILSDAYASVTSDYLRNRAKAVMLVVDSRGIRREDAELLNNSGFLNRLLHAGNDLTSDRVALIVVAVKIDDVAVENWRNDKALNGTPLKSKAQHFADQVERCRNDIAQRLQSFLREVWEDNSEGKRLVIQSILDNLQVFPVSAPQYRLLCADDPDDDRPFLPDVEATNIVALRVAISDVARQCLTEQSRQREETHQRFFGQLRARLEVLSAQRSEERKAEAEIVTFRQSLEEFMAPLQREFDTRRGGFRSFLRKTIPAQIEARVQTASSKASKDIQSYLGKLRDAHWKTLQAAVRKEGTFYGSRHINLPNDFALRFEAPVAEVWSREILVDIRRETREFSDYQSRAVTEVLDWARGQGIRVSTQLLEALVEVVKQNRQQVNAVGKEAVDELRDQVRRELIKKIEGPIRRKCQKFVADQKDHGIGVKSRILELFEQLAEEVVDAAAVPAVSLLVEKFKEVDKEILAAFGEHGEPLGEAADALIQRQERNVQRKDDQLGVAIESALAALPGEATVLSKGLA</sequence>
<dbReference type="RefSeq" id="WP_213043457.1">
    <property type="nucleotide sequence ID" value="NZ_CAJNBJ010000017.1"/>
</dbReference>
<evidence type="ECO:0000259" key="1">
    <source>
        <dbReference type="Pfam" id="PF00350"/>
    </source>
</evidence>
<dbReference type="SUPFAM" id="SSF52540">
    <property type="entry name" value="P-loop containing nucleoside triphosphate hydrolases"/>
    <property type="match status" value="1"/>
</dbReference>
<dbReference type="InterPro" id="IPR045063">
    <property type="entry name" value="Dynamin_N"/>
</dbReference>
<reference evidence="2 3" key="1">
    <citation type="submission" date="2021-02" db="EMBL/GenBank/DDBJ databases">
        <authorList>
            <person name="Han P."/>
        </authorList>
    </citation>
    <scope>NUCLEOTIDE SEQUENCE [LARGE SCALE GENOMIC DNA]</scope>
    <source>
        <strain evidence="2">Candidatus Nitrospira sp. ZN2</strain>
    </source>
</reference>
<protein>
    <recommendedName>
        <fullName evidence="1">Dynamin N-terminal domain-containing protein</fullName>
    </recommendedName>
</protein>
<keyword evidence="3" id="KW-1185">Reference proteome</keyword>
<dbReference type="EMBL" id="CAJNBJ010000017">
    <property type="protein sequence ID" value="CAE6779116.1"/>
    <property type="molecule type" value="Genomic_DNA"/>
</dbReference>
<accession>A0ABN7M1Z7</accession>
<evidence type="ECO:0000313" key="3">
    <source>
        <dbReference type="Proteomes" id="UP000675880"/>
    </source>
</evidence>
<dbReference type="Gene3D" id="3.40.50.300">
    <property type="entry name" value="P-loop containing nucleotide triphosphate hydrolases"/>
    <property type="match status" value="1"/>
</dbReference>
<gene>
    <name evidence="2" type="ORF">NSPZN2_40666</name>
</gene>
<evidence type="ECO:0000313" key="2">
    <source>
        <dbReference type="EMBL" id="CAE6779116.1"/>
    </source>
</evidence>
<dbReference type="Pfam" id="PF00350">
    <property type="entry name" value="Dynamin_N"/>
    <property type="match status" value="1"/>
</dbReference>
<dbReference type="InterPro" id="IPR027417">
    <property type="entry name" value="P-loop_NTPase"/>
</dbReference>
<feature type="domain" description="Dynamin N-terminal" evidence="1">
    <location>
        <begin position="55"/>
        <end position="305"/>
    </location>
</feature>
<name>A0ABN7M1Z7_9BACT</name>